<protein>
    <recommendedName>
        <fullName evidence="9">Peptidase S33 tripeptidyl aminopeptidase-like C-terminal domain-containing protein</fullName>
    </recommendedName>
</protein>
<evidence type="ECO:0000256" key="3">
    <source>
        <dbReference type="SAM" id="MobiDB-lite"/>
    </source>
</evidence>
<keyword evidence="8" id="KW-1185">Reference proteome</keyword>
<evidence type="ECO:0000256" key="2">
    <source>
        <dbReference type="ARBA" id="ARBA00022801"/>
    </source>
</evidence>
<feature type="domain" description="Peptidase S33 tripeptidyl aminopeptidase-like C-terminal" evidence="6">
    <location>
        <begin position="314"/>
        <end position="409"/>
    </location>
</feature>
<comment type="similarity">
    <text evidence="1">Belongs to the peptidase S33 family.</text>
</comment>
<feature type="compositionally biased region" description="Polar residues" evidence="3">
    <location>
        <begin position="626"/>
        <end position="646"/>
    </location>
</feature>
<dbReference type="SUPFAM" id="SSF53474">
    <property type="entry name" value="alpha/beta-Hydrolases"/>
    <property type="match status" value="1"/>
</dbReference>
<evidence type="ECO:0000313" key="7">
    <source>
        <dbReference type="EMBL" id="KAK5542469.1"/>
    </source>
</evidence>
<gene>
    <name evidence="7" type="ORF">LTR25_002355</name>
</gene>
<dbReference type="AlphaFoldDB" id="A0AAV9QGI3"/>
<dbReference type="InterPro" id="IPR051601">
    <property type="entry name" value="Serine_prot/Carboxylest_S33"/>
</dbReference>
<dbReference type="PANTHER" id="PTHR43248">
    <property type="entry name" value="2-SUCCINYL-6-HYDROXY-2,4-CYCLOHEXADIENE-1-CARBOXYLATE SYNTHASE"/>
    <property type="match status" value="1"/>
</dbReference>
<keyword evidence="4" id="KW-0812">Transmembrane</keyword>
<keyword evidence="2" id="KW-0378">Hydrolase</keyword>
<dbReference type="Pfam" id="PF08386">
    <property type="entry name" value="Abhydrolase_4"/>
    <property type="match status" value="1"/>
</dbReference>
<sequence>MVSFDPRGVGLNMAYTCPDVSPSSDVGSGDSPAVGDMVAPGAFDAPSFEDPKNVVPFSNAWWNSQYQSNVAQGQKCADPAYNTAGQLVGTAFVARDIKAMAEALGQDGYIRYWGYSYGTLLGATVAAMFPDRVDRVILDGNINPTDYYHGLGDEAVADYDAALEHFLDLCAQAGPAQCAIAHDGLTGKELLDEQWSFYQDLVAGTFTASDAQGNKIDFNDFQGIMQQVIFSGPRSWSRMIRKWAYVYNNRTAVPAAQRRATPPFDPTTAGPIADTESQILSAITCGDSDRFSDVSGAKFEEWQAIYNNRSQYGGGTLSTILFSCSTWLVNAKEKAPSFGGVVTKTPVLFVEGFYDPVTPSESARNSSAGFVGSGIQWHTGLGHCSSRDPSKQVYQNIKSYLDTGVIPDISTIATPDRPAFSTLASAKFRRTAREDGEYEDAVAGLAALANRKPLLDFQYPEALRHAQRDVYRLLRRDASTFNSALSTATTTSSPLTTPTTTTTTSTMTSTYSTTSDISSSSSSAWTSTSTTSSWFIPSWCTPIVPTSTSTTIDPWTVTTTVASTKDVLSTTQSWLEWTTTTTSSNNGTEMTASGANPTWHDRSAATTTKSENSPYSTDPVDPTWADWSTSSRTGSADTTWSDRAVSTTTTTTKTPANPTWSDWAATVTESASSGWDPLRTTATDLTWSATTSTKPKTNSGDVVSSDGDVVTMTEARPSWTDQNGAGVSTESWERLSTAAAPTYTDTIKLTSVKPSTSSPTTSGNTMTLWQTYTGAASHNSACAISIVAAIIVLASFLEF</sequence>
<reference evidence="7 8" key="1">
    <citation type="submission" date="2023-06" db="EMBL/GenBank/DDBJ databases">
        <title>Black Yeasts Isolated from many extreme environments.</title>
        <authorList>
            <person name="Coleine C."/>
            <person name="Stajich J.E."/>
            <person name="Selbmann L."/>
        </authorList>
    </citation>
    <scope>NUCLEOTIDE SEQUENCE [LARGE SCALE GENOMIC DNA]</scope>
    <source>
        <strain evidence="7 8">CCFEE 5887</strain>
    </source>
</reference>
<dbReference type="GO" id="GO:0016787">
    <property type="term" value="F:hydrolase activity"/>
    <property type="evidence" value="ECO:0007669"/>
    <property type="project" value="UniProtKB-KW"/>
</dbReference>
<evidence type="ECO:0008006" key="9">
    <source>
        <dbReference type="Google" id="ProtNLM"/>
    </source>
</evidence>
<organism evidence="7 8">
    <name type="scientific">Vermiconidia calcicola</name>
    <dbReference type="NCBI Taxonomy" id="1690605"/>
    <lineage>
        <taxon>Eukaryota</taxon>
        <taxon>Fungi</taxon>
        <taxon>Dikarya</taxon>
        <taxon>Ascomycota</taxon>
        <taxon>Pezizomycotina</taxon>
        <taxon>Dothideomycetes</taxon>
        <taxon>Dothideomycetidae</taxon>
        <taxon>Mycosphaerellales</taxon>
        <taxon>Extremaceae</taxon>
        <taxon>Vermiconidia</taxon>
    </lineage>
</organism>
<comment type="caution">
    <text evidence="7">The sequence shown here is derived from an EMBL/GenBank/DDBJ whole genome shotgun (WGS) entry which is preliminary data.</text>
</comment>
<feature type="region of interest" description="Disordered" evidence="3">
    <location>
        <begin position="485"/>
        <end position="513"/>
    </location>
</feature>
<feature type="compositionally biased region" description="Low complexity" evidence="3">
    <location>
        <begin position="579"/>
        <end position="591"/>
    </location>
</feature>
<dbReference type="InterPro" id="IPR013595">
    <property type="entry name" value="Pept_S33_TAP-like_C"/>
</dbReference>
<dbReference type="Proteomes" id="UP001345827">
    <property type="component" value="Unassembled WGS sequence"/>
</dbReference>
<keyword evidence="4" id="KW-0472">Membrane</keyword>
<evidence type="ECO:0000259" key="6">
    <source>
        <dbReference type="Pfam" id="PF08386"/>
    </source>
</evidence>
<evidence type="ECO:0000256" key="4">
    <source>
        <dbReference type="SAM" id="Phobius"/>
    </source>
</evidence>
<feature type="domain" description="AB hydrolase-1" evidence="5">
    <location>
        <begin position="3"/>
        <end position="145"/>
    </location>
</feature>
<dbReference type="EMBL" id="JAXLQG010000003">
    <property type="protein sequence ID" value="KAK5542469.1"/>
    <property type="molecule type" value="Genomic_DNA"/>
</dbReference>
<dbReference type="InterPro" id="IPR029058">
    <property type="entry name" value="AB_hydrolase_fold"/>
</dbReference>
<dbReference type="Gene3D" id="3.40.50.1820">
    <property type="entry name" value="alpha/beta hydrolase"/>
    <property type="match status" value="1"/>
</dbReference>
<dbReference type="InterPro" id="IPR000073">
    <property type="entry name" value="AB_hydrolase_1"/>
</dbReference>
<dbReference type="Pfam" id="PF00561">
    <property type="entry name" value="Abhydrolase_1"/>
    <property type="match status" value="1"/>
</dbReference>
<evidence type="ECO:0000256" key="1">
    <source>
        <dbReference type="ARBA" id="ARBA00010088"/>
    </source>
</evidence>
<accession>A0AAV9QGI3</accession>
<dbReference type="PANTHER" id="PTHR43248:SF25">
    <property type="entry name" value="AB HYDROLASE-1 DOMAIN-CONTAINING PROTEIN-RELATED"/>
    <property type="match status" value="1"/>
</dbReference>
<evidence type="ECO:0000313" key="8">
    <source>
        <dbReference type="Proteomes" id="UP001345827"/>
    </source>
</evidence>
<evidence type="ECO:0000259" key="5">
    <source>
        <dbReference type="Pfam" id="PF00561"/>
    </source>
</evidence>
<proteinExistence type="inferred from homology"/>
<name>A0AAV9QGI3_9PEZI</name>
<feature type="region of interest" description="Disordered" evidence="3">
    <location>
        <begin position="579"/>
        <end position="660"/>
    </location>
</feature>
<feature type="compositionally biased region" description="Polar residues" evidence="3">
    <location>
        <begin position="604"/>
        <end position="616"/>
    </location>
</feature>
<feature type="transmembrane region" description="Helical" evidence="4">
    <location>
        <begin position="776"/>
        <end position="797"/>
    </location>
</feature>
<keyword evidence="4" id="KW-1133">Transmembrane helix</keyword>